<dbReference type="AlphaFoldDB" id="A0A5J4VNZ9"/>
<evidence type="ECO:0000313" key="1">
    <source>
        <dbReference type="EMBL" id="KAA6384312.1"/>
    </source>
</evidence>
<reference evidence="1 2" key="1">
    <citation type="submission" date="2019-03" db="EMBL/GenBank/DDBJ databases">
        <title>Single cell metagenomics reveals metabolic interactions within the superorganism composed of flagellate Streblomastix strix and complex community of Bacteroidetes bacteria on its surface.</title>
        <authorList>
            <person name="Treitli S.C."/>
            <person name="Kolisko M."/>
            <person name="Husnik F."/>
            <person name="Keeling P."/>
            <person name="Hampl V."/>
        </authorList>
    </citation>
    <scope>NUCLEOTIDE SEQUENCE [LARGE SCALE GENOMIC DNA]</scope>
    <source>
        <strain evidence="1">ST1C</strain>
    </source>
</reference>
<protein>
    <submittedName>
        <fullName evidence="1">Uncharacterized protein</fullName>
    </submittedName>
</protein>
<name>A0A5J4VNZ9_9EUKA</name>
<dbReference type="EMBL" id="SNRW01005818">
    <property type="protein sequence ID" value="KAA6384312.1"/>
    <property type="molecule type" value="Genomic_DNA"/>
</dbReference>
<proteinExistence type="predicted"/>
<gene>
    <name evidence="1" type="ORF">EZS28_020160</name>
</gene>
<sequence length="89" mass="9994">MGQIGPNPYVLKLAPISPIISSDVQIGGVSQINNQSLLSLMHYGKAVNMLVLLSPKDKFATKVELVIFVYTMQQWKFELVSKAWYESLH</sequence>
<dbReference type="Proteomes" id="UP000324800">
    <property type="component" value="Unassembled WGS sequence"/>
</dbReference>
<accession>A0A5J4VNZ9</accession>
<comment type="caution">
    <text evidence="1">The sequence shown here is derived from an EMBL/GenBank/DDBJ whole genome shotgun (WGS) entry which is preliminary data.</text>
</comment>
<organism evidence="1 2">
    <name type="scientific">Streblomastix strix</name>
    <dbReference type="NCBI Taxonomy" id="222440"/>
    <lineage>
        <taxon>Eukaryota</taxon>
        <taxon>Metamonada</taxon>
        <taxon>Preaxostyla</taxon>
        <taxon>Oxymonadida</taxon>
        <taxon>Streblomastigidae</taxon>
        <taxon>Streblomastix</taxon>
    </lineage>
</organism>
<evidence type="ECO:0000313" key="2">
    <source>
        <dbReference type="Proteomes" id="UP000324800"/>
    </source>
</evidence>